<comment type="caution">
    <text evidence="3">The sequence shown here is derived from an EMBL/GenBank/DDBJ whole genome shotgun (WGS) entry which is preliminary data.</text>
</comment>
<evidence type="ECO:0000313" key="3">
    <source>
        <dbReference type="EMBL" id="CAJ0599660.1"/>
    </source>
</evidence>
<gene>
    <name evidence="3" type="ORF">CYNAS_LOCUS11643</name>
</gene>
<dbReference type="AlphaFoldDB" id="A0AA36M6M6"/>
<feature type="transmembrane region" description="Helical" evidence="2">
    <location>
        <begin position="201"/>
        <end position="221"/>
    </location>
</feature>
<keyword evidence="4" id="KW-1185">Reference proteome</keyword>
<feature type="region of interest" description="Disordered" evidence="1">
    <location>
        <begin position="1"/>
        <end position="56"/>
    </location>
</feature>
<reference evidence="3" key="1">
    <citation type="submission" date="2023-07" db="EMBL/GenBank/DDBJ databases">
        <authorList>
            <consortium name="CYATHOMIX"/>
        </authorList>
    </citation>
    <scope>NUCLEOTIDE SEQUENCE</scope>
    <source>
        <strain evidence="3">N/A</strain>
    </source>
</reference>
<name>A0AA36M6M6_CYLNA</name>
<evidence type="ECO:0000256" key="1">
    <source>
        <dbReference type="SAM" id="MobiDB-lite"/>
    </source>
</evidence>
<accession>A0AA36M6M6</accession>
<keyword evidence="2" id="KW-0812">Transmembrane</keyword>
<evidence type="ECO:0000256" key="2">
    <source>
        <dbReference type="SAM" id="Phobius"/>
    </source>
</evidence>
<proteinExistence type="predicted"/>
<keyword evidence="2" id="KW-1133">Transmembrane helix</keyword>
<feature type="transmembrane region" description="Helical" evidence="2">
    <location>
        <begin position="227"/>
        <end position="246"/>
    </location>
</feature>
<keyword evidence="2" id="KW-0472">Membrane</keyword>
<feature type="compositionally biased region" description="Basic and acidic residues" evidence="1">
    <location>
        <begin position="10"/>
        <end position="28"/>
    </location>
</feature>
<feature type="transmembrane region" description="Helical" evidence="2">
    <location>
        <begin position="121"/>
        <end position="145"/>
    </location>
</feature>
<organism evidence="3 4">
    <name type="scientific">Cylicocyclus nassatus</name>
    <name type="common">Nematode worm</name>
    <dbReference type="NCBI Taxonomy" id="53992"/>
    <lineage>
        <taxon>Eukaryota</taxon>
        <taxon>Metazoa</taxon>
        <taxon>Ecdysozoa</taxon>
        <taxon>Nematoda</taxon>
        <taxon>Chromadorea</taxon>
        <taxon>Rhabditida</taxon>
        <taxon>Rhabditina</taxon>
        <taxon>Rhabditomorpha</taxon>
        <taxon>Strongyloidea</taxon>
        <taxon>Strongylidae</taxon>
        <taxon>Cylicocyclus</taxon>
    </lineage>
</organism>
<dbReference type="Proteomes" id="UP001176961">
    <property type="component" value="Unassembled WGS sequence"/>
</dbReference>
<feature type="compositionally biased region" description="Basic and acidic residues" evidence="1">
    <location>
        <begin position="36"/>
        <end position="46"/>
    </location>
</feature>
<evidence type="ECO:0000313" key="4">
    <source>
        <dbReference type="Proteomes" id="UP001176961"/>
    </source>
</evidence>
<feature type="transmembrane region" description="Helical" evidence="2">
    <location>
        <begin position="165"/>
        <end position="189"/>
    </location>
</feature>
<protein>
    <submittedName>
        <fullName evidence="3">Uncharacterized protein</fullName>
    </submittedName>
</protein>
<dbReference type="EMBL" id="CATQJL010000223">
    <property type="protein sequence ID" value="CAJ0599660.1"/>
    <property type="molecule type" value="Genomic_DNA"/>
</dbReference>
<sequence>MNYKYKAKKNKENDYCFQAKDPKADGKPPKPRKAPKAKEPNEEKNGKKNTTTAPPPSGAISAFINVLTTVSGRIGGVVAKGKAKIFRNNKVAPIQSKVQPRHLELEPLCCLSSCLVRGGCACVVFFEAFYVAATLLIAVNAIARHGFRLWSPIPDSINPWFAHQLFYYCIGFYDIILLTFLIGLARGLVIFSKDLLGAHYYFCFFSLVVNIIFFAFSLWALCSPGPIKWTVINSLLVFCFAMQIPLQIWGLTVVKSCQDFFALIHVFVALAEA</sequence>